<dbReference type="STRING" id="1303921.BSEPE_1440"/>
<dbReference type="Proteomes" id="UP000067399">
    <property type="component" value="Chromosome"/>
</dbReference>
<dbReference type="RefSeq" id="WP_066045698.1">
    <property type="nucleotide sequence ID" value="NZ_AP013042.1"/>
</dbReference>
<organism evidence="3 4">
    <name type="scientific">endosymbiont of Bathymodiolus septemdierum str. Myojin knoll</name>
    <dbReference type="NCBI Taxonomy" id="1303921"/>
    <lineage>
        <taxon>Bacteria</taxon>
        <taxon>Pseudomonadati</taxon>
        <taxon>Pseudomonadota</taxon>
        <taxon>Gammaproteobacteria</taxon>
        <taxon>sulfur-oxidizing symbionts</taxon>
    </lineage>
</organism>
<dbReference type="OrthoDB" id="9811682at2"/>
<dbReference type="PANTHER" id="PTHR35024:SF4">
    <property type="entry name" value="POLYMER-FORMING CYTOSKELETAL PROTEIN"/>
    <property type="match status" value="1"/>
</dbReference>
<feature type="compositionally biased region" description="Polar residues" evidence="2">
    <location>
        <begin position="29"/>
        <end position="43"/>
    </location>
</feature>
<accession>A0A0P0UT92</accession>
<feature type="region of interest" description="Disordered" evidence="2">
    <location>
        <begin position="1"/>
        <end position="43"/>
    </location>
</feature>
<evidence type="ECO:0008006" key="5">
    <source>
        <dbReference type="Google" id="ProtNLM"/>
    </source>
</evidence>
<feature type="compositionally biased region" description="Polar residues" evidence="2">
    <location>
        <begin position="1"/>
        <end position="11"/>
    </location>
</feature>
<protein>
    <recommendedName>
        <fullName evidence="5">Cell shape determination protein CcmA</fullName>
    </recommendedName>
</protein>
<reference evidence="3 4" key="2">
    <citation type="journal article" date="2016" name="ISME J.">
        <title>Heterogeneous composition of key metabolic gene clusters in a vent mussel symbiont population.</title>
        <authorList>
            <person name="Ikuta T."/>
            <person name="Takaki Y."/>
            <person name="Nagai Y."/>
            <person name="Shimamura S."/>
            <person name="Tsuda M."/>
            <person name="Kawagucci S."/>
            <person name="Aoki Y."/>
            <person name="Inoue K."/>
            <person name="Teruya M."/>
            <person name="Satou K."/>
            <person name="Teruya K."/>
            <person name="Shimoji M."/>
            <person name="Tamotsu H."/>
            <person name="Hirano T."/>
            <person name="Maruyama T."/>
            <person name="Yoshida T."/>
        </authorList>
    </citation>
    <scope>NUCLEOTIDE SEQUENCE [LARGE SCALE GENOMIC DNA]</scope>
    <source>
        <strain evidence="3 4">Myojin Knoll</strain>
    </source>
</reference>
<feature type="compositionally biased region" description="Low complexity" evidence="2">
    <location>
        <begin position="16"/>
        <end position="28"/>
    </location>
</feature>
<comment type="similarity">
    <text evidence="1">Belongs to the bactofilin family.</text>
</comment>
<gene>
    <name evidence="3" type="ORF">BSEPE_1440</name>
</gene>
<name>A0A0P0UT92_9GAMM</name>
<evidence type="ECO:0000256" key="1">
    <source>
        <dbReference type="ARBA" id="ARBA00044755"/>
    </source>
</evidence>
<evidence type="ECO:0000313" key="4">
    <source>
        <dbReference type="Proteomes" id="UP000067399"/>
    </source>
</evidence>
<evidence type="ECO:0000256" key="2">
    <source>
        <dbReference type="SAM" id="MobiDB-lite"/>
    </source>
</evidence>
<dbReference type="KEGG" id="ebh:BSEPE_1440"/>
<keyword evidence="4" id="KW-1185">Reference proteome</keyword>
<dbReference type="AlphaFoldDB" id="A0A0P0UT92"/>
<dbReference type="InterPro" id="IPR007607">
    <property type="entry name" value="BacA/B"/>
</dbReference>
<evidence type="ECO:0000313" key="3">
    <source>
        <dbReference type="EMBL" id="BAS68418.1"/>
    </source>
</evidence>
<dbReference type="Pfam" id="PF04519">
    <property type="entry name" value="Bactofilin"/>
    <property type="match status" value="1"/>
</dbReference>
<reference evidence="3 4" key="1">
    <citation type="journal article" date="2000" name="Mar. Ecol. Prog. Ser.">
        <title>Phylogenetic characterization of endosymbionts in three hydrothermal vent mussels: influence on host distributions.</title>
        <authorList>
            <person name="Fujiwara Y."/>
            <person name="Takai K."/>
            <person name="Uematsu K."/>
            <person name="Tsuchida S."/>
            <person name="Hunt J.C."/>
            <person name="Hashimoto J."/>
        </authorList>
    </citation>
    <scope>NUCLEOTIDE SEQUENCE [LARGE SCALE GENOMIC DNA]</scope>
    <source>
        <strain evidence="3 4">Myojin Knoll</strain>
    </source>
</reference>
<proteinExistence type="inferred from homology"/>
<dbReference type="EMBL" id="AP013042">
    <property type="protein sequence ID" value="BAS68418.1"/>
    <property type="molecule type" value="Genomic_DNA"/>
</dbReference>
<dbReference type="PANTHER" id="PTHR35024">
    <property type="entry name" value="HYPOTHETICAL CYTOSOLIC PROTEIN"/>
    <property type="match status" value="1"/>
</dbReference>
<sequence length="166" mass="17524">MFATKKPQTIAPSKVPTSTPTRSIPRTTDNSAQKAPVASASSQGKTTISKDCFIKGEVSGNDDVSVLGKVEGTITLKNNILTIEESGNVKANIFARVVNVTGSMTGNIDASEKITIHQDGNVTGDMVAPKIILKDGSYFTGNVSMTDNKVNPINKETTETGKNKHA</sequence>